<evidence type="ECO:0000313" key="13">
    <source>
        <dbReference type="RefSeq" id="XP_006819997.1"/>
    </source>
</evidence>
<evidence type="ECO:0000256" key="6">
    <source>
        <dbReference type="ARBA" id="ARBA00022989"/>
    </source>
</evidence>
<dbReference type="InterPro" id="IPR011009">
    <property type="entry name" value="Kinase-like_dom_sf"/>
</dbReference>
<evidence type="ECO:0000256" key="8">
    <source>
        <dbReference type="ARBA" id="ARBA00023239"/>
    </source>
</evidence>
<keyword evidence="3 10" id="KW-0812">Transmembrane</keyword>
<keyword evidence="9" id="KW-0141">cGMP biosynthesis</keyword>
<organism evidence="12 13">
    <name type="scientific">Saccoglossus kowalevskii</name>
    <name type="common">Acorn worm</name>
    <dbReference type="NCBI Taxonomy" id="10224"/>
    <lineage>
        <taxon>Eukaryota</taxon>
        <taxon>Metazoa</taxon>
        <taxon>Hemichordata</taxon>
        <taxon>Enteropneusta</taxon>
        <taxon>Harrimaniidae</taxon>
        <taxon>Saccoglossus</taxon>
    </lineage>
</organism>
<evidence type="ECO:0000256" key="5">
    <source>
        <dbReference type="ARBA" id="ARBA00022741"/>
    </source>
</evidence>
<dbReference type="PANTHER" id="PTHR11920:SF335">
    <property type="entry name" value="GUANYLATE CYCLASE"/>
    <property type="match status" value="1"/>
</dbReference>
<dbReference type="SUPFAM" id="SSF56112">
    <property type="entry name" value="Protein kinase-like (PK-like)"/>
    <property type="match status" value="1"/>
</dbReference>
<dbReference type="Pfam" id="PF07701">
    <property type="entry name" value="HNOBA"/>
    <property type="match status" value="1"/>
</dbReference>
<keyword evidence="7 10" id="KW-0472">Membrane</keyword>
<dbReference type="Gene3D" id="3.30.70.1230">
    <property type="entry name" value="Nucleotide cyclase"/>
    <property type="match status" value="1"/>
</dbReference>
<dbReference type="InterPro" id="IPR001245">
    <property type="entry name" value="Ser-Thr/Tyr_kinase_cat_dom"/>
</dbReference>
<keyword evidence="6 10" id="KW-1133">Transmembrane helix</keyword>
<reference evidence="13" key="1">
    <citation type="submission" date="2025-08" db="UniProtKB">
        <authorList>
            <consortium name="RefSeq"/>
        </authorList>
    </citation>
    <scope>IDENTIFICATION</scope>
    <source>
        <tissue evidence="13">Testes</tissue>
    </source>
</reference>
<dbReference type="Pfam" id="PF07714">
    <property type="entry name" value="PK_Tyr_Ser-Thr"/>
    <property type="match status" value="1"/>
</dbReference>
<dbReference type="InterPro" id="IPR050401">
    <property type="entry name" value="Cyclic_nucleotide_synthase"/>
</dbReference>
<dbReference type="SUPFAM" id="SSF53822">
    <property type="entry name" value="Periplasmic binding protein-like I"/>
    <property type="match status" value="1"/>
</dbReference>
<evidence type="ECO:0000256" key="2">
    <source>
        <dbReference type="ARBA" id="ARBA00012202"/>
    </source>
</evidence>
<sequence>MNSNVNRNPDFYLFHIQNNQYRSVAIEFNVEELFVENPNNPIIWPDGTTTAPPAVPECGFNGCPYDPTILTVSLVIPTVTVAVLVIIICCIYGKKKRERDIANMLWKVKYEDIHIGLPRSFSHSSGIRFGRVAGLNSRNKLLGKDSRTTVSGMNSFASFAAKQNQLFAQIGTYKGTIVAISSLNPNRFNLTKDVMSDLKSDIIANEDINIDVMFKISFTTDIIKGMEYLHKSSVRSHGYLKSSNCVVDSRWVVKITDYGVLNTAFKDDSLSDYQLYTRQLWTAPELLRMANPPAKGTQKGDVYSFAILVQEIVFRSEPYYLNEEEPQDIIERVTKLENPPYRPYLPHDIDASSAEVIPLVLKCWSEDPQERPDFTQIRKTAHILNKGRRAHILDNMIEMMEKYTSNLEEIVAERTDELIREKKKTDMLLYKLLPISVAEQLKSGQSVSAETFDSVSLFFSDIVSFTEIAAQSTPMQGKGTQTTYWLTGKQGYEKQLPKWDRESLDSTDSAVAGLMDSPVLSVKK</sequence>
<dbReference type="Proteomes" id="UP000694865">
    <property type="component" value="Unplaced"/>
</dbReference>
<dbReference type="PANTHER" id="PTHR11920">
    <property type="entry name" value="GUANYLYL CYCLASE"/>
    <property type="match status" value="1"/>
</dbReference>
<gene>
    <name evidence="13" type="primary">LOC102800711</name>
</gene>
<keyword evidence="5" id="KW-0547">Nucleotide-binding</keyword>
<evidence type="ECO:0000256" key="3">
    <source>
        <dbReference type="ARBA" id="ARBA00022692"/>
    </source>
</evidence>
<proteinExistence type="predicted"/>
<keyword evidence="12" id="KW-1185">Reference proteome</keyword>
<evidence type="ECO:0000313" key="12">
    <source>
        <dbReference type="Proteomes" id="UP000694865"/>
    </source>
</evidence>
<dbReference type="InterPro" id="IPR011645">
    <property type="entry name" value="HNOB_dom_associated"/>
</dbReference>
<keyword evidence="8" id="KW-0456">Lyase</keyword>
<dbReference type="RefSeq" id="XP_006819997.1">
    <property type="nucleotide sequence ID" value="XM_006819934.1"/>
</dbReference>
<dbReference type="InterPro" id="IPR029787">
    <property type="entry name" value="Nucleotide_cyclase"/>
</dbReference>
<feature type="transmembrane region" description="Helical" evidence="10">
    <location>
        <begin position="69"/>
        <end position="92"/>
    </location>
</feature>
<evidence type="ECO:0000256" key="4">
    <source>
        <dbReference type="ARBA" id="ARBA00022729"/>
    </source>
</evidence>
<evidence type="ECO:0000256" key="9">
    <source>
        <dbReference type="ARBA" id="ARBA00023293"/>
    </source>
</evidence>
<evidence type="ECO:0000256" key="7">
    <source>
        <dbReference type="ARBA" id="ARBA00023136"/>
    </source>
</evidence>
<evidence type="ECO:0000256" key="1">
    <source>
        <dbReference type="ARBA" id="ARBA00004479"/>
    </source>
</evidence>
<accession>A0ABM0MJ06</accession>
<dbReference type="GeneID" id="102800711"/>
<evidence type="ECO:0000256" key="10">
    <source>
        <dbReference type="SAM" id="Phobius"/>
    </source>
</evidence>
<evidence type="ECO:0000259" key="11">
    <source>
        <dbReference type="PROSITE" id="PS50011"/>
    </source>
</evidence>
<feature type="domain" description="Protein kinase" evidence="11">
    <location>
        <begin position="99"/>
        <end position="385"/>
    </location>
</feature>
<dbReference type="InterPro" id="IPR000719">
    <property type="entry name" value="Prot_kinase_dom"/>
</dbReference>
<dbReference type="EC" id="4.6.1.2" evidence="2"/>
<name>A0ABM0MJ06_SACKO</name>
<dbReference type="PROSITE" id="PS50011">
    <property type="entry name" value="PROTEIN_KINASE_DOM"/>
    <property type="match status" value="1"/>
</dbReference>
<keyword evidence="4" id="KW-0732">Signal</keyword>
<dbReference type="Gene3D" id="1.10.510.10">
    <property type="entry name" value="Transferase(Phosphotransferase) domain 1"/>
    <property type="match status" value="1"/>
</dbReference>
<dbReference type="InterPro" id="IPR028082">
    <property type="entry name" value="Peripla_BP_I"/>
</dbReference>
<protein>
    <recommendedName>
        <fullName evidence="2">guanylate cyclase</fullName>
        <ecNumber evidence="2">4.6.1.2</ecNumber>
    </recommendedName>
</protein>
<comment type="subcellular location">
    <subcellularLocation>
        <location evidence="1">Membrane</location>
        <topology evidence="1">Single-pass type I membrane protein</topology>
    </subcellularLocation>
</comment>